<keyword evidence="2" id="KW-0732">Signal</keyword>
<dbReference type="CDD" id="cd12797">
    <property type="entry name" value="M23_peptidase"/>
    <property type="match status" value="1"/>
</dbReference>
<proteinExistence type="predicted"/>
<accession>A0ABQ1QKR5</accession>
<reference evidence="5" key="1">
    <citation type="journal article" date="2019" name="Int. J. Syst. Evol. Microbiol.">
        <title>The Global Catalogue of Microorganisms (GCM) 10K type strain sequencing project: providing services to taxonomists for standard genome sequencing and annotation.</title>
        <authorList>
            <consortium name="The Broad Institute Genomics Platform"/>
            <consortium name="The Broad Institute Genome Sequencing Center for Infectious Disease"/>
            <person name="Wu L."/>
            <person name="Ma J."/>
        </authorList>
    </citation>
    <scope>NUCLEOTIDE SEQUENCE [LARGE SCALE GENOMIC DNA]</scope>
    <source>
        <strain evidence="5">CGMCC 1.12922</strain>
    </source>
</reference>
<evidence type="ECO:0000256" key="2">
    <source>
        <dbReference type="SAM" id="SignalP"/>
    </source>
</evidence>
<dbReference type="RefSeq" id="WP_188526737.1">
    <property type="nucleotide sequence ID" value="NZ_BMGI01000002.1"/>
</dbReference>
<gene>
    <name evidence="4" type="ORF">GCM10011358_11920</name>
</gene>
<dbReference type="EMBL" id="BMGI01000002">
    <property type="protein sequence ID" value="GGD29512.1"/>
    <property type="molecule type" value="Genomic_DNA"/>
</dbReference>
<dbReference type="PROSITE" id="PS51782">
    <property type="entry name" value="LYSM"/>
    <property type="match status" value="1"/>
</dbReference>
<evidence type="ECO:0000256" key="1">
    <source>
        <dbReference type="SAM" id="MobiDB-lite"/>
    </source>
</evidence>
<evidence type="ECO:0000259" key="3">
    <source>
        <dbReference type="PROSITE" id="PS51782"/>
    </source>
</evidence>
<protein>
    <submittedName>
        <fullName evidence="4">Peptidase M23</fullName>
    </submittedName>
</protein>
<dbReference type="Pfam" id="PF01551">
    <property type="entry name" value="Peptidase_M23"/>
    <property type="match status" value="1"/>
</dbReference>
<feature type="compositionally biased region" description="Low complexity" evidence="1">
    <location>
        <begin position="244"/>
        <end position="267"/>
    </location>
</feature>
<dbReference type="InterPro" id="IPR016047">
    <property type="entry name" value="M23ase_b-sheet_dom"/>
</dbReference>
<feature type="chain" id="PRO_5046181831" evidence="2">
    <location>
        <begin position="23"/>
        <end position="389"/>
    </location>
</feature>
<dbReference type="InterPro" id="IPR018392">
    <property type="entry name" value="LysM"/>
</dbReference>
<feature type="region of interest" description="Disordered" evidence="1">
    <location>
        <begin position="226"/>
        <end position="269"/>
    </location>
</feature>
<evidence type="ECO:0000313" key="4">
    <source>
        <dbReference type="EMBL" id="GGD29512.1"/>
    </source>
</evidence>
<dbReference type="SUPFAM" id="SSF51261">
    <property type="entry name" value="Duplicated hybrid motif"/>
    <property type="match status" value="1"/>
</dbReference>
<feature type="signal peptide" evidence="2">
    <location>
        <begin position="1"/>
        <end position="22"/>
    </location>
</feature>
<dbReference type="CDD" id="cd00118">
    <property type="entry name" value="LysM"/>
    <property type="match status" value="1"/>
</dbReference>
<dbReference type="InterPro" id="IPR036779">
    <property type="entry name" value="LysM_dom_sf"/>
</dbReference>
<dbReference type="PANTHER" id="PTHR21666">
    <property type="entry name" value="PEPTIDASE-RELATED"/>
    <property type="match status" value="1"/>
</dbReference>
<dbReference type="PROSITE" id="PS51257">
    <property type="entry name" value="PROKAR_LIPOPROTEIN"/>
    <property type="match status" value="1"/>
</dbReference>
<sequence length="389" mass="39465">MIFPTIRNARMGLVSVSLLALAGCTGGGDGLNDLDFDLRGLAGGFTTADAAREARIAAKPQPDGRGVISYPTYDVAVAREGETVGQMAARLGFGANQLGRYNGLPPETPLRGGEILALPARVGGGTAATPGSATAAGTIDVTTLAGSALDRVGTDTPAPATGTAGPEPVRHQVARGETAYSIARRYGVSVRALAEWNSLDSALSVREGQYLLIPVVLEERSAALASGTEAPGTGSATPLPPSAAAPLPDTDETATPAAAPASPALAENRTAASGARMALPVDGKVVRAFQKGKTDGIDISAPAGSTVRAAAAGTVAAITRDTDQVPILVIRHSGNLLTVYAGIDKIQVEKGDSVSQGQALAKVRAADPAFLHFQVREGTLSVDPMTYLN</sequence>
<feature type="domain" description="LysM" evidence="3">
    <location>
        <begin position="169"/>
        <end position="213"/>
    </location>
</feature>
<dbReference type="Proteomes" id="UP000617355">
    <property type="component" value="Unassembled WGS sequence"/>
</dbReference>
<organism evidence="4 5">
    <name type="scientific">Sinisalibacter lacisalsi</name>
    <dbReference type="NCBI Taxonomy" id="1526570"/>
    <lineage>
        <taxon>Bacteria</taxon>
        <taxon>Pseudomonadati</taxon>
        <taxon>Pseudomonadota</taxon>
        <taxon>Alphaproteobacteria</taxon>
        <taxon>Rhodobacterales</taxon>
        <taxon>Roseobacteraceae</taxon>
        <taxon>Sinisalibacter</taxon>
    </lineage>
</organism>
<dbReference type="InterPro" id="IPR011055">
    <property type="entry name" value="Dup_hybrid_motif"/>
</dbReference>
<evidence type="ECO:0000313" key="5">
    <source>
        <dbReference type="Proteomes" id="UP000617355"/>
    </source>
</evidence>
<keyword evidence="5" id="KW-1185">Reference proteome</keyword>
<dbReference type="Pfam" id="PF01476">
    <property type="entry name" value="LysM"/>
    <property type="match status" value="1"/>
</dbReference>
<dbReference type="Gene3D" id="3.10.350.10">
    <property type="entry name" value="LysM domain"/>
    <property type="match status" value="1"/>
</dbReference>
<dbReference type="InterPro" id="IPR050570">
    <property type="entry name" value="Cell_wall_metabolism_enzyme"/>
</dbReference>
<dbReference type="PANTHER" id="PTHR21666:SF270">
    <property type="entry name" value="MUREIN HYDROLASE ACTIVATOR ENVC"/>
    <property type="match status" value="1"/>
</dbReference>
<dbReference type="Gene3D" id="2.70.70.10">
    <property type="entry name" value="Glucose Permease (Domain IIA)"/>
    <property type="match status" value="1"/>
</dbReference>
<comment type="caution">
    <text evidence="4">The sequence shown here is derived from an EMBL/GenBank/DDBJ whole genome shotgun (WGS) entry which is preliminary data.</text>
</comment>
<dbReference type="SMART" id="SM00257">
    <property type="entry name" value="LysM"/>
    <property type="match status" value="1"/>
</dbReference>
<name>A0ABQ1QKR5_9RHOB</name>